<accession>A0A540N4B8</accession>
<comment type="caution">
    <text evidence="2">The sequence shown here is derived from an EMBL/GenBank/DDBJ whole genome shotgun (WGS) entry which is preliminary data.</text>
</comment>
<dbReference type="AlphaFoldDB" id="A0A540N4B8"/>
<dbReference type="InterPro" id="IPR057136">
    <property type="entry name" value="At2g35280_TPR_dom"/>
</dbReference>
<proteinExistence type="predicted"/>
<protein>
    <recommendedName>
        <fullName evidence="1">At2g35280-like TPR domain-containing protein</fullName>
    </recommendedName>
</protein>
<evidence type="ECO:0000313" key="2">
    <source>
        <dbReference type="EMBL" id="TQE05874.1"/>
    </source>
</evidence>
<gene>
    <name evidence="2" type="ORF">C1H46_008557</name>
</gene>
<keyword evidence="3" id="KW-1185">Reference proteome</keyword>
<dbReference type="EMBL" id="VIEB01000114">
    <property type="protein sequence ID" value="TQE05874.1"/>
    <property type="molecule type" value="Genomic_DNA"/>
</dbReference>
<organism evidence="2 3">
    <name type="scientific">Malus baccata</name>
    <name type="common">Siberian crab apple</name>
    <name type="synonym">Pyrus baccata</name>
    <dbReference type="NCBI Taxonomy" id="106549"/>
    <lineage>
        <taxon>Eukaryota</taxon>
        <taxon>Viridiplantae</taxon>
        <taxon>Streptophyta</taxon>
        <taxon>Embryophyta</taxon>
        <taxon>Tracheophyta</taxon>
        <taxon>Spermatophyta</taxon>
        <taxon>Magnoliopsida</taxon>
        <taxon>eudicotyledons</taxon>
        <taxon>Gunneridae</taxon>
        <taxon>Pentapetalae</taxon>
        <taxon>rosids</taxon>
        <taxon>fabids</taxon>
        <taxon>Rosales</taxon>
        <taxon>Rosaceae</taxon>
        <taxon>Amygdaloideae</taxon>
        <taxon>Maleae</taxon>
        <taxon>Malus</taxon>
    </lineage>
</organism>
<dbReference type="Pfam" id="PF23310">
    <property type="entry name" value="TPR_27"/>
    <property type="match status" value="1"/>
</dbReference>
<sequence>MVGMQYFFRDNKEEFGIQLLKNAITVDHQVTTSVYSAILVCHGWDSKHEGLNLLYSLNRHNLGWLSVMECQERFQLCQIFGCI</sequence>
<dbReference type="Proteomes" id="UP000315295">
    <property type="component" value="Unassembled WGS sequence"/>
</dbReference>
<evidence type="ECO:0000313" key="3">
    <source>
        <dbReference type="Proteomes" id="UP000315295"/>
    </source>
</evidence>
<feature type="domain" description="At2g35280-like TPR" evidence="1">
    <location>
        <begin position="3"/>
        <end position="75"/>
    </location>
</feature>
<evidence type="ECO:0000259" key="1">
    <source>
        <dbReference type="Pfam" id="PF23310"/>
    </source>
</evidence>
<name>A0A540N4B8_MALBA</name>
<reference evidence="2 3" key="1">
    <citation type="journal article" date="2019" name="G3 (Bethesda)">
        <title>Sequencing of a Wild Apple (Malus baccata) Genome Unravels the Differences Between Cultivated and Wild Apple Species Regarding Disease Resistance and Cold Tolerance.</title>
        <authorList>
            <person name="Chen X."/>
        </authorList>
    </citation>
    <scope>NUCLEOTIDE SEQUENCE [LARGE SCALE GENOMIC DNA]</scope>
    <source>
        <strain evidence="3">cv. Shandingzi</strain>
        <tissue evidence="2">Leaves</tissue>
    </source>
</reference>